<evidence type="ECO:0000313" key="2">
    <source>
        <dbReference type="EMBL" id="TCP02878.1"/>
    </source>
</evidence>
<proteinExistence type="predicted"/>
<dbReference type="Gene3D" id="1.10.260.40">
    <property type="entry name" value="lambda repressor-like DNA-binding domains"/>
    <property type="match status" value="1"/>
</dbReference>
<feature type="domain" description="HTH cro/C1-type" evidence="1">
    <location>
        <begin position="17"/>
        <end position="75"/>
    </location>
</feature>
<dbReference type="EMBL" id="SLXD01000005">
    <property type="protein sequence ID" value="TCP02878.1"/>
    <property type="molecule type" value="Genomic_DNA"/>
</dbReference>
<dbReference type="Proteomes" id="UP000295106">
    <property type="component" value="Unassembled WGS sequence"/>
</dbReference>
<keyword evidence="2" id="KW-0238">DNA-binding</keyword>
<dbReference type="GeneID" id="99684690"/>
<evidence type="ECO:0000313" key="3">
    <source>
        <dbReference type="Proteomes" id="UP000295106"/>
    </source>
</evidence>
<protein>
    <submittedName>
        <fullName evidence="2">DNA-binding XRE family transcriptional regulator</fullName>
    </submittedName>
</protein>
<name>A0A4V2SGX4_RUBGE</name>
<reference evidence="2 3" key="1">
    <citation type="submission" date="2019-03" db="EMBL/GenBank/DDBJ databases">
        <title>Genomic Encyclopedia of Type Strains, Phase IV (KMG-IV): sequencing the most valuable type-strain genomes for metagenomic binning, comparative biology and taxonomic classification.</title>
        <authorList>
            <person name="Goeker M."/>
        </authorList>
    </citation>
    <scope>NUCLEOTIDE SEQUENCE [LARGE SCALE GENOMIC DNA]</scope>
    <source>
        <strain evidence="2 3">DSM 1709</strain>
    </source>
</reference>
<organism evidence="2 3">
    <name type="scientific">Rubrivivax gelatinosus</name>
    <name type="common">Rhodocyclus gelatinosus</name>
    <name type="synonym">Rhodopseudomonas gelatinosa</name>
    <dbReference type="NCBI Taxonomy" id="28068"/>
    <lineage>
        <taxon>Bacteria</taxon>
        <taxon>Pseudomonadati</taxon>
        <taxon>Pseudomonadota</taxon>
        <taxon>Betaproteobacteria</taxon>
        <taxon>Burkholderiales</taxon>
        <taxon>Sphaerotilaceae</taxon>
        <taxon>Rubrivivax</taxon>
    </lineage>
</organism>
<dbReference type="CDD" id="cd00093">
    <property type="entry name" value="HTH_XRE"/>
    <property type="match status" value="1"/>
</dbReference>
<dbReference type="OrthoDB" id="6006530at2"/>
<dbReference type="AlphaFoldDB" id="A0A4V2SGX4"/>
<dbReference type="SUPFAM" id="SSF47413">
    <property type="entry name" value="lambda repressor-like DNA-binding domains"/>
    <property type="match status" value="1"/>
</dbReference>
<comment type="caution">
    <text evidence="2">The sequence shown here is derived from an EMBL/GenBank/DDBJ whole genome shotgun (WGS) entry which is preliminary data.</text>
</comment>
<dbReference type="Pfam" id="PF01381">
    <property type="entry name" value="HTH_3"/>
    <property type="match status" value="1"/>
</dbReference>
<dbReference type="InterPro" id="IPR010982">
    <property type="entry name" value="Lambda_DNA-bd_dom_sf"/>
</dbReference>
<dbReference type="GO" id="GO:0003677">
    <property type="term" value="F:DNA binding"/>
    <property type="evidence" value="ECO:0007669"/>
    <property type="project" value="UniProtKB-KW"/>
</dbReference>
<dbReference type="InterPro" id="IPR001387">
    <property type="entry name" value="Cro/C1-type_HTH"/>
</dbReference>
<gene>
    <name evidence="2" type="ORF">EV684_10543</name>
</gene>
<sequence>MKATGSDSATDVWRTRLKQARLSLGLSQKQLGVDAGLDEFVASTRINRYEQGVHAPDYPMSVRLAKVLGVPVAYLYCDSEELAELMLAYHRAPKAARKRAMAALSGDAG</sequence>
<dbReference type="RefSeq" id="WP_132646419.1">
    <property type="nucleotide sequence ID" value="NZ_CP181386.1"/>
</dbReference>
<evidence type="ECO:0000259" key="1">
    <source>
        <dbReference type="PROSITE" id="PS50943"/>
    </source>
</evidence>
<dbReference type="SMART" id="SM00530">
    <property type="entry name" value="HTH_XRE"/>
    <property type="match status" value="1"/>
</dbReference>
<accession>A0A4V2SGX4</accession>
<dbReference type="PROSITE" id="PS50943">
    <property type="entry name" value="HTH_CROC1"/>
    <property type="match status" value="1"/>
</dbReference>